<dbReference type="Proteomes" id="UP000249061">
    <property type="component" value="Unassembled WGS sequence"/>
</dbReference>
<evidence type="ECO:0000313" key="2">
    <source>
        <dbReference type="Proteomes" id="UP000249061"/>
    </source>
</evidence>
<proteinExistence type="predicted"/>
<sequence length="40" mass="4253">MNVERNLSDEFAQPVARAGGLVGVTLHGQMLASPESAWNV</sequence>
<protein>
    <submittedName>
        <fullName evidence="1">Uncharacterized protein</fullName>
    </submittedName>
</protein>
<dbReference type="EMBL" id="QFQP01000013">
    <property type="protein sequence ID" value="PZR11848.1"/>
    <property type="molecule type" value="Genomic_DNA"/>
</dbReference>
<organism evidence="1 2">
    <name type="scientific">Archangium gephyra</name>
    <dbReference type="NCBI Taxonomy" id="48"/>
    <lineage>
        <taxon>Bacteria</taxon>
        <taxon>Pseudomonadati</taxon>
        <taxon>Myxococcota</taxon>
        <taxon>Myxococcia</taxon>
        <taxon>Myxococcales</taxon>
        <taxon>Cystobacterineae</taxon>
        <taxon>Archangiaceae</taxon>
        <taxon>Archangium</taxon>
    </lineage>
</organism>
<evidence type="ECO:0000313" key="1">
    <source>
        <dbReference type="EMBL" id="PZR11848.1"/>
    </source>
</evidence>
<name>A0A2W5URV2_9BACT</name>
<gene>
    <name evidence="1" type="ORF">DI536_16060</name>
</gene>
<dbReference type="AlphaFoldDB" id="A0A2W5URV2"/>
<comment type="caution">
    <text evidence="1">The sequence shown here is derived from an EMBL/GenBank/DDBJ whole genome shotgun (WGS) entry which is preliminary data.</text>
</comment>
<reference evidence="1 2" key="1">
    <citation type="submission" date="2017-08" db="EMBL/GenBank/DDBJ databases">
        <title>Infants hospitalized years apart are colonized by the same room-sourced microbial strains.</title>
        <authorList>
            <person name="Brooks B."/>
            <person name="Olm M.R."/>
            <person name="Firek B.A."/>
            <person name="Baker R."/>
            <person name="Thomas B.C."/>
            <person name="Morowitz M.J."/>
            <person name="Banfield J.F."/>
        </authorList>
    </citation>
    <scope>NUCLEOTIDE SEQUENCE [LARGE SCALE GENOMIC DNA]</scope>
    <source>
        <strain evidence="1">S2_003_000_R2_14</strain>
    </source>
</reference>
<accession>A0A2W5URV2</accession>